<organism evidence="1 2">
    <name type="scientific">Botryotinia fuckeliana (strain T4)</name>
    <name type="common">Noble rot fungus</name>
    <name type="synonym">Botrytis cinerea</name>
    <dbReference type="NCBI Taxonomy" id="999810"/>
    <lineage>
        <taxon>Eukaryota</taxon>
        <taxon>Fungi</taxon>
        <taxon>Dikarya</taxon>
        <taxon>Ascomycota</taxon>
        <taxon>Pezizomycotina</taxon>
        <taxon>Leotiomycetes</taxon>
        <taxon>Helotiales</taxon>
        <taxon>Sclerotiniaceae</taxon>
        <taxon>Botrytis</taxon>
    </lineage>
</organism>
<dbReference type="Proteomes" id="UP000008177">
    <property type="component" value="Unplaced contigs"/>
</dbReference>
<proteinExistence type="predicted"/>
<dbReference type="HOGENOM" id="CLU_2399415_0_0_1"/>
<name>G2XXT5_BOTF4</name>
<reference evidence="2" key="1">
    <citation type="journal article" date="2011" name="PLoS Genet.">
        <title>Genomic analysis of the necrotrophic fungal pathogens Sclerotinia sclerotiorum and Botrytis cinerea.</title>
        <authorList>
            <person name="Amselem J."/>
            <person name="Cuomo C.A."/>
            <person name="van Kan J.A."/>
            <person name="Viaud M."/>
            <person name="Benito E.P."/>
            <person name="Couloux A."/>
            <person name="Coutinho P.M."/>
            <person name="de Vries R.P."/>
            <person name="Dyer P.S."/>
            <person name="Fillinger S."/>
            <person name="Fournier E."/>
            <person name="Gout L."/>
            <person name="Hahn M."/>
            <person name="Kohn L."/>
            <person name="Lapalu N."/>
            <person name="Plummer K.M."/>
            <person name="Pradier J.M."/>
            <person name="Quevillon E."/>
            <person name="Sharon A."/>
            <person name="Simon A."/>
            <person name="ten Have A."/>
            <person name="Tudzynski B."/>
            <person name="Tudzynski P."/>
            <person name="Wincker P."/>
            <person name="Andrew M."/>
            <person name="Anthouard V."/>
            <person name="Beever R.E."/>
            <person name="Beffa R."/>
            <person name="Benoit I."/>
            <person name="Bouzid O."/>
            <person name="Brault B."/>
            <person name="Chen Z."/>
            <person name="Choquer M."/>
            <person name="Collemare J."/>
            <person name="Cotton P."/>
            <person name="Danchin E.G."/>
            <person name="Da Silva C."/>
            <person name="Gautier A."/>
            <person name="Giraud C."/>
            <person name="Giraud T."/>
            <person name="Gonzalez C."/>
            <person name="Grossetete S."/>
            <person name="Guldener U."/>
            <person name="Henrissat B."/>
            <person name="Howlett B.J."/>
            <person name="Kodira C."/>
            <person name="Kretschmer M."/>
            <person name="Lappartient A."/>
            <person name="Leroch M."/>
            <person name="Levis C."/>
            <person name="Mauceli E."/>
            <person name="Neuveglise C."/>
            <person name="Oeser B."/>
            <person name="Pearson M."/>
            <person name="Poulain J."/>
            <person name="Poussereau N."/>
            <person name="Quesneville H."/>
            <person name="Rascle C."/>
            <person name="Schumacher J."/>
            <person name="Segurens B."/>
            <person name="Sexton A."/>
            <person name="Silva E."/>
            <person name="Sirven C."/>
            <person name="Soanes D.M."/>
            <person name="Talbot N.J."/>
            <person name="Templeton M."/>
            <person name="Yandava C."/>
            <person name="Yarden O."/>
            <person name="Zeng Q."/>
            <person name="Rollins J.A."/>
            <person name="Lebrun M.H."/>
            <person name="Dickman M."/>
        </authorList>
    </citation>
    <scope>NUCLEOTIDE SEQUENCE [LARGE SCALE GENOMIC DNA]</scope>
    <source>
        <strain evidence="2">T4</strain>
    </source>
</reference>
<dbReference type="AlphaFoldDB" id="G2XXT5"/>
<gene>
    <name evidence="1" type="ORF">BofuT4_uP050620.1</name>
</gene>
<sequence length="93" mass="10459">MARMHGCVGSQQPAWPLSMSYLIYCHFQNSCSLSIIIMGACSPFLAMNPSSLLKVSTHILAHLSMPILVSSMGSPKVHHDYFFRNYKKHHLQP</sequence>
<dbReference type="EMBL" id="FQ790276">
    <property type="protein sequence ID" value="CCD45272.1"/>
    <property type="molecule type" value="Genomic_DNA"/>
</dbReference>
<evidence type="ECO:0000313" key="2">
    <source>
        <dbReference type="Proteomes" id="UP000008177"/>
    </source>
</evidence>
<dbReference type="InParanoid" id="G2XXT5"/>
<protein>
    <submittedName>
        <fullName evidence="1">Uncharacterized protein</fullName>
    </submittedName>
</protein>
<accession>G2XXT5</accession>
<evidence type="ECO:0000313" key="1">
    <source>
        <dbReference type="EMBL" id="CCD45272.1"/>
    </source>
</evidence>